<sequence>MPKHYRPAGKKKEGNVAKYITRTKALRQLQISLQNFRKLCILKGIFPREPKKKVEGNHKTYYHVKDIAFLAHEPILETLRDKRVHEKKVNKALAKKNKPGAERLLTRQPTYKLDKILLERFPKFVDALRELDDCLSMVHLFAALPAVEREHIGVNRIRTCRRLSHEWQAYVSRTHKLRKTFITVKGTYYQAEIQGQKITWLVPHALQQVISDDVDYNVMKTFLEVYELWASIGDDYVTDLEVMRVEMRTRFILSTYEEKNFSKLQTLRHDRNQLVDDYTSDFYMLSSRVVLLESEAQRSLLGFVNCQLYHSISMKYPPILDPRLEALAADLYALTRDFTANSRALEVPTVGSSEPEKAEVGNKSPQDEKTVRTAQLQHQVAMNQPGTLMHLVEEATSEDNDDEETRECKNLFKNSKFFLSREGFRILVRGWWESFLYQGRQAKVFRCKLNAFNEKLQFWNKKVLGMVDMRLREISIAIQALNSKVEA</sequence>
<comment type="subcellular location">
    <subcellularLocation>
        <location evidence="1">Nucleus</location>
    </subcellularLocation>
</comment>
<feature type="region of interest" description="Disordered" evidence="2">
    <location>
        <begin position="349"/>
        <end position="368"/>
    </location>
</feature>
<feature type="compositionally biased region" description="Basic and acidic residues" evidence="2">
    <location>
        <begin position="354"/>
        <end position="368"/>
    </location>
</feature>
<evidence type="ECO:0000256" key="1">
    <source>
        <dbReference type="ARBA" id="ARBA00004123"/>
    </source>
</evidence>
<comment type="caution">
    <text evidence="3">The sequence shown here is derived from an EMBL/GenBank/DDBJ whole genome shotgun (WGS) entry which is preliminary data.</text>
</comment>
<evidence type="ECO:0000313" key="3">
    <source>
        <dbReference type="EMBL" id="KAF6137007.1"/>
    </source>
</evidence>
<dbReference type="InterPro" id="IPR010613">
    <property type="entry name" value="PES"/>
</dbReference>
<dbReference type="OrthoDB" id="10264910at2759"/>
<evidence type="ECO:0000313" key="4">
    <source>
        <dbReference type="Proteomes" id="UP000541444"/>
    </source>
</evidence>
<keyword evidence="4" id="KW-1185">Reference proteome</keyword>
<name>A0A7J7L351_9MAGN</name>
<dbReference type="GO" id="GO:0003723">
    <property type="term" value="F:RNA binding"/>
    <property type="evidence" value="ECO:0007669"/>
    <property type="project" value="TreeGrafter"/>
</dbReference>
<evidence type="ECO:0000256" key="2">
    <source>
        <dbReference type="SAM" id="MobiDB-lite"/>
    </source>
</evidence>
<protein>
    <recommendedName>
        <fullName evidence="5">Pescadillo homolog</fullName>
    </recommendedName>
</protein>
<organism evidence="3 4">
    <name type="scientific">Kingdonia uniflora</name>
    <dbReference type="NCBI Taxonomy" id="39325"/>
    <lineage>
        <taxon>Eukaryota</taxon>
        <taxon>Viridiplantae</taxon>
        <taxon>Streptophyta</taxon>
        <taxon>Embryophyta</taxon>
        <taxon>Tracheophyta</taxon>
        <taxon>Spermatophyta</taxon>
        <taxon>Magnoliopsida</taxon>
        <taxon>Ranunculales</taxon>
        <taxon>Circaeasteraceae</taxon>
        <taxon>Kingdonia</taxon>
    </lineage>
</organism>
<dbReference type="PANTHER" id="PTHR12221:SF6">
    <property type="entry name" value="PESCADILLO HOMOLOG"/>
    <property type="match status" value="1"/>
</dbReference>
<dbReference type="GO" id="GO:0070545">
    <property type="term" value="C:PeBoW complex"/>
    <property type="evidence" value="ECO:0007669"/>
    <property type="project" value="TreeGrafter"/>
</dbReference>
<dbReference type="Pfam" id="PF06732">
    <property type="entry name" value="Pescadillo_N"/>
    <property type="match status" value="1"/>
</dbReference>
<proteinExistence type="predicted"/>
<dbReference type="AlphaFoldDB" id="A0A7J7L351"/>
<dbReference type="EMBL" id="JACGCM010002660">
    <property type="protein sequence ID" value="KAF6137007.1"/>
    <property type="molecule type" value="Genomic_DNA"/>
</dbReference>
<dbReference type="PANTHER" id="PTHR12221">
    <property type="entry name" value="PESCADILLO - RELATED"/>
    <property type="match status" value="1"/>
</dbReference>
<accession>A0A7J7L351</accession>
<dbReference type="GO" id="GO:0000463">
    <property type="term" value="P:maturation of LSU-rRNA from tricistronic rRNA transcript (SSU-rRNA, 5.8S rRNA, LSU-rRNA)"/>
    <property type="evidence" value="ECO:0007669"/>
    <property type="project" value="TreeGrafter"/>
</dbReference>
<evidence type="ECO:0008006" key="5">
    <source>
        <dbReference type="Google" id="ProtNLM"/>
    </source>
</evidence>
<gene>
    <name evidence="3" type="ORF">GIB67_030771</name>
</gene>
<reference evidence="3 4" key="1">
    <citation type="journal article" date="2020" name="IScience">
        <title>Genome Sequencing of the Endangered Kingdonia uniflora (Circaeasteraceae, Ranunculales) Reveals Potential Mechanisms of Evolutionary Specialization.</title>
        <authorList>
            <person name="Sun Y."/>
            <person name="Deng T."/>
            <person name="Zhang A."/>
            <person name="Moore M.J."/>
            <person name="Landis J.B."/>
            <person name="Lin N."/>
            <person name="Zhang H."/>
            <person name="Zhang X."/>
            <person name="Huang J."/>
            <person name="Zhang X."/>
            <person name="Sun H."/>
            <person name="Wang H."/>
        </authorList>
    </citation>
    <scope>NUCLEOTIDE SEQUENCE [LARGE SCALE GENOMIC DNA]</scope>
    <source>
        <strain evidence="3">TB1705</strain>
        <tissue evidence="3">Leaf</tissue>
    </source>
</reference>
<dbReference type="Proteomes" id="UP000541444">
    <property type="component" value="Unassembled WGS sequence"/>
</dbReference>